<evidence type="ECO:0008006" key="2">
    <source>
        <dbReference type="Google" id="ProtNLM"/>
    </source>
</evidence>
<dbReference type="AlphaFoldDB" id="A0A6J4V996"/>
<proteinExistence type="predicted"/>
<evidence type="ECO:0000313" key="1">
    <source>
        <dbReference type="EMBL" id="CAA9572366.1"/>
    </source>
</evidence>
<dbReference type="InterPro" id="IPR021441">
    <property type="entry name" value="DUF3090"/>
</dbReference>
<reference evidence="1" key="1">
    <citation type="submission" date="2020-02" db="EMBL/GenBank/DDBJ databases">
        <authorList>
            <person name="Meier V. D."/>
        </authorList>
    </citation>
    <scope>NUCLEOTIDE SEQUENCE</scope>
    <source>
        <strain evidence="1">AVDCRST_MAG88</strain>
    </source>
</reference>
<gene>
    <name evidence="1" type="ORF">AVDCRST_MAG88-2465</name>
</gene>
<protein>
    <recommendedName>
        <fullName evidence="2">DUF3090 family protein</fullName>
    </recommendedName>
</protein>
<dbReference type="EMBL" id="CADCWM010000616">
    <property type="protein sequence ID" value="CAA9572366.1"/>
    <property type="molecule type" value="Genomic_DNA"/>
</dbReference>
<accession>A0A6J4V996</accession>
<organism evidence="1">
    <name type="scientific">uncultured Thermomicrobiales bacterium</name>
    <dbReference type="NCBI Taxonomy" id="1645740"/>
    <lineage>
        <taxon>Bacteria</taxon>
        <taxon>Pseudomonadati</taxon>
        <taxon>Thermomicrobiota</taxon>
        <taxon>Thermomicrobia</taxon>
        <taxon>Thermomicrobiales</taxon>
        <taxon>environmental samples</taxon>
    </lineage>
</organism>
<sequence>MEDVRYDFETVTRLEAEAIGRPGQRTFRLIVGSERGDTAVLWIEKEQLQALGEAIDRLLAQVGSRQMRRLDITPPPPKPVAPVMDAPIVEFKIGQLGLGYEIEQRLFLLQAHDIEGDPEGPPTLRCFIKQAQFRRLSEQIAGIVVSGRPRCPMCGNPLPNGPHFCPPSNGHL</sequence>
<dbReference type="Pfam" id="PF11290">
    <property type="entry name" value="DUF3090"/>
    <property type="match status" value="1"/>
</dbReference>
<name>A0A6J4V996_9BACT</name>